<feature type="region of interest" description="Disordered" evidence="1">
    <location>
        <begin position="21"/>
        <end position="46"/>
    </location>
</feature>
<organism evidence="2 3">
    <name type="scientific">Dorea longicatena DSM 13814</name>
    <dbReference type="NCBI Taxonomy" id="411462"/>
    <lineage>
        <taxon>Bacteria</taxon>
        <taxon>Bacillati</taxon>
        <taxon>Bacillota</taxon>
        <taxon>Clostridia</taxon>
        <taxon>Lachnospirales</taxon>
        <taxon>Lachnospiraceae</taxon>
        <taxon>Dorea</taxon>
    </lineage>
</organism>
<reference evidence="2 3" key="1">
    <citation type="submission" date="2007-03" db="EMBL/GenBank/DDBJ databases">
        <authorList>
            <person name="Fulton L."/>
            <person name="Clifton S."/>
            <person name="Fulton B."/>
            <person name="Xu J."/>
            <person name="Minx P."/>
            <person name="Pepin K.H."/>
            <person name="Johnson M."/>
            <person name="Thiruvilangam P."/>
            <person name="Bhonagiri V."/>
            <person name="Nash W.E."/>
            <person name="Mardis E.R."/>
            <person name="Wilson R.K."/>
        </authorList>
    </citation>
    <scope>NUCLEOTIDE SEQUENCE [LARGE SCALE GENOMIC DNA]</scope>
    <source>
        <strain evidence="2 3">DSM 13814</strain>
    </source>
</reference>
<evidence type="ECO:0000313" key="2">
    <source>
        <dbReference type="EMBL" id="EDM62969.1"/>
    </source>
</evidence>
<protein>
    <submittedName>
        <fullName evidence="2">Uncharacterized protein</fullName>
    </submittedName>
</protein>
<gene>
    <name evidence="2" type="ORF">DORLON_01556</name>
</gene>
<comment type="caution">
    <text evidence="2">The sequence shown here is derived from an EMBL/GenBank/DDBJ whole genome shotgun (WGS) entry which is preliminary data.</text>
</comment>
<dbReference type="Proteomes" id="UP000004016">
    <property type="component" value="Unassembled WGS sequence"/>
</dbReference>
<name>A6BGY1_9FIRM</name>
<dbReference type="HOGENOM" id="CLU_3182988_0_0_9"/>
<dbReference type="AlphaFoldDB" id="A6BGY1"/>
<proteinExistence type="predicted"/>
<accession>A6BGY1</accession>
<dbReference type="EMBL" id="AAXB02000007">
    <property type="protein sequence ID" value="EDM62969.1"/>
    <property type="molecule type" value="Genomic_DNA"/>
</dbReference>
<reference evidence="2 3" key="2">
    <citation type="submission" date="2007-04" db="EMBL/GenBank/DDBJ databases">
        <title>Draft genome sequence of Dorea longicatena (DSM 13814).</title>
        <authorList>
            <person name="Sudarsanam P."/>
            <person name="Ley R."/>
            <person name="Guruge J."/>
            <person name="Turnbaugh P.J."/>
            <person name="Mahowald M."/>
            <person name="Liep D."/>
            <person name="Gordon J."/>
        </authorList>
    </citation>
    <scope>NUCLEOTIDE SEQUENCE [LARGE SCALE GENOMIC DNA]</scope>
    <source>
        <strain evidence="2 3">DSM 13814</strain>
    </source>
</reference>
<evidence type="ECO:0000256" key="1">
    <source>
        <dbReference type="SAM" id="MobiDB-lite"/>
    </source>
</evidence>
<evidence type="ECO:0000313" key="3">
    <source>
        <dbReference type="Proteomes" id="UP000004016"/>
    </source>
</evidence>
<sequence>MNKMKNHTFYILINFREKKGEKYGPDFEKKPGKDRDRDHRRAERAV</sequence>